<dbReference type="Gene3D" id="3.40.850.10">
    <property type="entry name" value="Kinesin motor domain"/>
    <property type="match status" value="1"/>
</dbReference>
<comment type="caution">
    <text evidence="13">The sequence shown here is derived from an EMBL/GenBank/DDBJ whole genome shotgun (WGS) entry which is preliminary data.</text>
</comment>
<name>A0A250XCS3_9CHLO</name>
<gene>
    <name evidence="13" type="ORF">CEUSTIGMA_g8323.t1</name>
</gene>
<dbReference type="PROSITE" id="PS00411">
    <property type="entry name" value="KINESIN_MOTOR_1"/>
    <property type="match status" value="1"/>
</dbReference>
<evidence type="ECO:0000256" key="9">
    <source>
        <dbReference type="PROSITE-ProRule" id="PRU00283"/>
    </source>
</evidence>
<comment type="similarity">
    <text evidence="9 10">Belongs to the TRAFAC class myosin-kinesin ATPase superfamily. Kinesin family.</text>
</comment>
<keyword evidence="8" id="KW-0206">Cytoskeleton</keyword>
<dbReference type="GO" id="GO:0003777">
    <property type="term" value="F:microtubule motor activity"/>
    <property type="evidence" value="ECO:0007669"/>
    <property type="project" value="InterPro"/>
</dbReference>
<dbReference type="SUPFAM" id="SSF52540">
    <property type="entry name" value="P-loop containing nucleoside triphosphate hydrolases"/>
    <property type="match status" value="1"/>
</dbReference>
<evidence type="ECO:0000256" key="8">
    <source>
        <dbReference type="ARBA" id="ARBA00023212"/>
    </source>
</evidence>
<dbReference type="InterPro" id="IPR027417">
    <property type="entry name" value="P-loop_NTPase"/>
</dbReference>
<sequence length="798" mass="89427">MYVSEDPHFVQVGDAFLTRSQALLTLITYQASYQKMSKSESIKVVVRCRPLNSREKEDGRQKIVDMDKKSCQVVLNNPKGDTSGEPPKQFTFDAVMDEFISQKDVYELSARPIVSNVIEGYNGTVFAYGQTGTGKTHTMDGGPTPELQGLIPNSFEHIFSEVEASTDKQWMVRASYLEIYNEEVRDLLSKNPDVALELKEHKESGVYVKGLNAFVVKSVGELRNVVEVGKKNKSVGATAMNKDSSRSHSIFTITIESMDAGNKDGGHVRVGKLNLVDLAGSERQSKTGATGDRLKEATKINLSLSALGNVISALVDGKSGHIPYRDSKLTRMLQDSLGGNTKTVMVANVGPADWNYDETLSTLRYANRAKNIKNKPRINEDPKDAMLREFQEEIARLKAQLEGGGGEGLSVGEDGVVEKIVQRPKTLDPQMLEKMRAEMEAQLREEIASKSGSSALSDEQMAAMRAEAEEKARKEAARLQEEAEKIKRKQAKISQEMAQTAEGAEKIRAEKEALARKLKSMESKIMKGESKGGLEKVTKKKEEELKKKEEDLERRRKKDEEEKRRLAEMEEAAMQIEEKYSGLADEAEQKTKKLKKLWKKFQEVNQEVEDMYTEFQREKEDLLESIRMLQDQMQLKDMVIEAFIPPEEVQKVMRRAHWDDEREVWVLERLSDVEKREVAVSGIKRPVSASGQRRPTSDFAKVANAMGDMNPRFKGENILNLELDMPERTTYDYEGPGIDSRVQSAINAAFADDGELLFVGSAEMENVYGAERLGEGAGLRPDSASRRRPGSARRGARA</sequence>
<feature type="region of interest" description="Disordered" evidence="11">
    <location>
        <begin position="480"/>
        <end position="504"/>
    </location>
</feature>
<accession>A0A250XCS3</accession>
<organism evidence="13 14">
    <name type="scientific">Chlamydomonas eustigma</name>
    <dbReference type="NCBI Taxonomy" id="1157962"/>
    <lineage>
        <taxon>Eukaryota</taxon>
        <taxon>Viridiplantae</taxon>
        <taxon>Chlorophyta</taxon>
        <taxon>core chlorophytes</taxon>
        <taxon>Chlorophyceae</taxon>
        <taxon>CS clade</taxon>
        <taxon>Chlamydomonadales</taxon>
        <taxon>Chlamydomonadaceae</taxon>
        <taxon>Chlamydomonas</taxon>
    </lineage>
</organism>
<protein>
    <recommendedName>
        <fullName evidence="10">Kinesin-like protein</fullName>
    </recommendedName>
</protein>
<evidence type="ECO:0000313" key="13">
    <source>
        <dbReference type="EMBL" id="GAX80888.1"/>
    </source>
</evidence>
<dbReference type="GO" id="GO:0008017">
    <property type="term" value="F:microtubule binding"/>
    <property type="evidence" value="ECO:0007669"/>
    <property type="project" value="InterPro"/>
</dbReference>
<evidence type="ECO:0000256" key="2">
    <source>
        <dbReference type="ARBA" id="ARBA00022490"/>
    </source>
</evidence>
<evidence type="ECO:0000256" key="5">
    <source>
        <dbReference type="ARBA" id="ARBA00022840"/>
    </source>
</evidence>
<feature type="domain" description="Kinesin motor" evidence="12">
    <location>
        <begin position="41"/>
        <end position="372"/>
    </location>
</feature>
<dbReference type="SMART" id="SM00129">
    <property type="entry name" value="KISc"/>
    <property type="match status" value="1"/>
</dbReference>
<evidence type="ECO:0000256" key="3">
    <source>
        <dbReference type="ARBA" id="ARBA00022701"/>
    </source>
</evidence>
<dbReference type="InterPro" id="IPR001752">
    <property type="entry name" value="Kinesin_motor_dom"/>
</dbReference>
<keyword evidence="2" id="KW-0963">Cytoplasm</keyword>
<keyword evidence="5 9" id="KW-0067">ATP-binding</keyword>
<dbReference type="GO" id="GO:0005524">
    <property type="term" value="F:ATP binding"/>
    <property type="evidence" value="ECO:0007669"/>
    <property type="project" value="UniProtKB-UniRule"/>
</dbReference>
<dbReference type="OrthoDB" id="3176171at2759"/>
<evidence type="ECO:0000256" key="1">
    <source>
        <dbReference type="ARBA" id="ARBA00004245"/>
    </source>
</evidence>
<dbReference type="EMBL" id="BEGY01000058">
    <property type="protein sequence ID" value="GAX80888.1"/>
    <property type="molecule type" value="Genomic_DNA"/>
</dbReference>
<dbReference type="AlphaFoldDB" id="A0A250XCS3"/>
<dbReference type="InterPro" id="IPR027640">
    <property type="entry name" value="Kinesin-like_fam"/>
</dbReference>
<dbReference type="GO" id="GO:0007018">
    <property type="term" value="P:microtubule-based movement"/>
    <property type="evidence" value="ECO:0007669"/>
    <property type="project" value="InterPro"/>
</dbReference>
<dbReference type="Pfam" id="PF00225">
    <property type="entry name" value="Kinesin"/>
    <property type="match status" value="1"/>
</dbReference>
<keyword evidence="4 9" id="KW-0547">Nucleotide-binding</keyword>
<dbReference type="PANTHER" id="PTHR47969:SF21">
    <property type="entry name" value="KINESIN-LIKE PROTEIN"/>
    <property type="match status" value="1"/>
</dbReference>
<dbReference type="STRING" id="1157962.A0A250XCS3"/>
<evidence type="ECO:0000256" key="7">
    <source>
        <dbReference type="ARBA" id="ARBA00023175"/>
    </source>
</evidence>
<evidence type="ECO:0000256" key="6">
    <source>
        <dbReference type="ARBA" id="ARBA00023054"/>
    </source>
</evidence>
<dbReference type="Proteomes" id="UP000232323">
    <property type="component" value="Unassembled WGS sequence"/>
</dbReference>
<keyword evidence="7 9" id="KW-0505">Motor protein</keyword>
<keyword evidence="6" id="KW-0175">Coiled coil</keyword>
<comment type="subcellular location">
    <subcellularLocation>
        <location evidence="1">Cytoplasm</location>
        <location evidence="1">Cytoskeleton</location>
    </subcellularLocation>
</comment>
<evidence type="ECO:0000256" key="10">
    <source>
        <dbReference type="RuleBase" id="RU000394"/>
    </source>
</evidence>
<evidence type="ECO:0000313" key="14">
    <source>
        <dbReference type="Proteomes" id="UP000232323"/>
    </source>
</evidence>
<reference evidence="13 14" key="1">
    <citation type="submission" date="2017-08" db="EMBL/GenBank/DDBJ databases">
        <title>Acidophilic green algal genome provides insights into adaptation to an acidic environment.</title>
        <authorList>
            <person name="Hirooka S."/>
            <person name="Hirose Y."/>
            <person name="Kanesaki Y."/>
            <person name="Higuchi S."/>
            <person name="Fujiwara T."/>
            <person name="Onuma R."/>
            <person name="Era A."/>
            <person name="Ohbayashi R."/>
            <person name="Uzuka A."/>
            <person name="Nozaki H."/>
            <person name="Yoshikawa H."/>
            <person name="Miyagishima S.Y."/>
        </authorList>
    </citation>
    <scope>NUCLEOTIDE SEQUENCE [LARGE SCALE GENOMIC DNA]</scope>
    <source>
        <strain evidence="13 14">NIES-2499</strain>
    </source>
</reference>
<feature type="binding site" evidence="9">
    <location>
        <begin position="129"/>
        <end position="136"/>
    </location>
    <ligand>
        <name>ATP</name>
        <dbReference type="ChEBI" id="CHEBI:30616"/>
    </ligand>
</feature>
<dbReference type="PRINTS" id="PR00380">
    <property type="entry name" value="KINESINHEAVY"/>
</dbReference>
<feature type="region of interest" description="Disordered" evidence="11">
    <location>
        <begin position="772"/>
        <end position="798"/>
    </location>
</feature>
<evidence type="ECO:0000259" key="12">
    <source>
        <dbReference type="PROSITE" id="PS50067"/>
    </source>
</evidence>
<dbReference type="InterPro" id="IPR036961">
    <property type="entry name" value="Kinesin_motor_dom_sf"/>
</dbReference>
<dbReference type="InterPro" id="IPR019821">
    <property type="entry name" value="Kinesin_motor_CS"/>
</dbReference>
<dbReference type="PANTHER" id="PTHR47969">
    <property type="entry name" value="CHROMOSOME-ASSOCIATED KINESIN KIF4A-RELATED"/>
    <property type="match status" value="1"/>
</dbReference>
<feature type="compositionally biased region" description="Basic residues" evidence="11">
    <location>
        <begin position="786"/>
        <end position="798"/>
    </location>
</feature>
<proteinExistence type="inferred from homology"/>
<evidence type="ECO:0000256" key="4">
    <source>
        <dbReference type="ARBA" id="ARBA00022741"/>
    </source>
</evidence>
<dbReference type="FunFam" id="3.40.850.10:FF:000029">
    <property type="entry name" value="Kinesin-like protein KIF17"/>
    <property type="match status" value="1"/>
</dbReference>
<dbReference type="GO" id="GO:0005874">
    <property type="term" value="C:microtubule"/>
    <property type="evidence" value="ECO:0007669"/>
    <property type="project" value="UniProtKB-KW"/>
</dbReference>
<keyword evidence="14" id="KW-1185">Reference proteome</keyword>
<keyword evidence="3 10" id="KW-0493">Microtubule</keyword>
<dbReference type="PROSITE" id="PS50067">
    <property type="entry name" value="KINESIN_MOTOR_2"/>
    <property type="match status" value="1"/>
</dbReference>
<evidence type="ECO:0000256" key="11">
    <source>
        <dbReference type="SAM" id="MobiDB-lite"/>
    </source>
</evidence>
<feature type="region of interest" description="Disordered" evidence="11">
    <location>
        <begin position="521"/>
        <end position="566"/>
    </location>
</feature>